<sequence>MPLSPAEQQVLASLERELRAQDPEFVAAFDPSSVAPLHPIPVRHALPLALGLGLVALAVLPGWVTALAFLVALLALPRLVVRAVRWAEGRRAMPRPPSGPTSDGTT</sequence>
<evidence type="ECO:0000313" key="3">
    <source>
        <dbReference type="Proteomes" id="UP000505377"/>
    </source>
</evidence>
<feature type="transmembrane region" description="Helical" evidence="1">
    <location>
        <begin position="48"/>
        <end position="76"/>
    </location>
</feature>
<reference evidence="2 3" key="1">
    <citation type="submission" date="2020-05" db="EMBL/GenBank/DDBJ databases">
        <authorList>
            <person name="Mo P."/>
        </authorList>
    </citation>
    <scope>NUCLEOTIDE SEQUENCE [LARGE SCALE GENOMIC DNA]</scope>
    <source>
        <strain evidence="2 3">Gen01</strain>
    </source>
</reference>
<name>A0A6M6JE37_9PSEU</name>
<dbReference type="KEGG" id="pbro:HOP40_05415"/>
<dbReference type="InterPro" id="IPR021401">
    <property type="entry name" value="DUF3040"/>
</dbReference>
<keyword evidence="3" id="KW-1185">Reference proteome</keyword>
<organism evidence="2 3">
    <name type="scientific">Pseudonocardia broussonetiae</name>
    <dbReference type="NCBI Taxonomy" id="2736640"/>
    <lineage>
        <taxon>Bacteria</taxon>
        <taxon>Bacillati</taxon>
        <taxon>Actinomycetota</taxon>
        <taxon>Actinomycetes</taxon>
        <taxon>Pseudonocardiales</taxon>
        <taxon>Pseudonocardiaceae</taxon>
        <taxon>Pseudonocardia</taxon>
    </lineage>
</organism>
<evidence type="ECO:0000313" key="2">
    <source>
        <dbReference type="EMBL" id="QJY45330.1"/>
    </source>
</evidence>
<keyword evidence="1" id="KW-1133">Transmembrane helix</keyword>
<dbReference type="Pfam" id="PF11239">
    <property type="entry name" value="DUF3040"/>
    <property type="match status" value="1"/>
</dbReference>
<keyword evidence="1" id="KW-0472">Membrane</keyword>
<keyword evidence="1" id="KW-0812">Transmembrane</keyword>
<dbReference type="AlphaFoldDB" id="A0A6M6JE37"/>
<dbReference type="RefSeq" id="WP_172155246.1">
    <property type="nucleotide sequence ID" value="NZ_CP053564.1"/>
</dbReference>
<evidence type="ECO:0000256" key="1">
    <source>
        <dbReference type="SAM" id="Phobius"/>
    </source>
</evidence>
<dbReference type="EMBL" id="CP053564">
    <property type="protein sequence ID" value="QJY45330.1"/>
    <property type="molecule type" value="Genomic_DNA"/>
</dbReference>
<protein>
    <submittedName>
        <fullName evidence="2">DUF3040 domain-containing protein</fullName>
    </submittedName>
</protein>
<accession>A0A6M6JE37</accession>
<gene>
    <name evidence="2" type="ORF">HOP40_05415</name>
</gene>
<dbReference type="Proteomes" id="UP000505377">
    <property type="component" value="Chromosome"/>
</dbReference>
<proteinExistence type="predicted"/>